<dbReference type="Proteomes" id="UP001152485">
    <property type="component" value="Unassembled WGS sequence"/>
</dbReference>
<dbReference type="Gene3D" id="3.40.50.300">
    <property type="entry name" value="P-loop containing nucleotide triphosphate hydrolases"/>
    <property type="match status" value="1"/>
</dbReference>
<evidence type="ECO:0008006" key="5">
    <source>
        <dbReference type="Google" id="ProtNLM"/>
    </source>
</evidence>
<evidence type="ECO:0000313" key="4">
    <source>
        <dbReference type="Proteomes" id="UP001152485"/>
    </source>
</evidence>
<protein>
    <recommendedName>
        <fullName evidence="5">Capsular biosynthesis protein</fullName>
    </recommendedName>
</protein>
<sequence>MKIIPHQFQELESVCNEITNQESRCVTFMSLTGNGGASSLCKSVACGLSSQKNRVLLIDLNPLNPVGLPNDSHAKFWQFDDISCQLCTIESADHDLLTISHLSELESAKNKRVIQYAIERLLQEYDYILIDMSPALKLNKGNIPLYALSSCSQMTIIVAALGHNDEESFCTALKYLKESGHQNIKVVVSQYHFEPLGEKVLTQLNKIKARWPRLSNWLSIKLQQQRWLFHNH</sequence>
<dbReference type="EMBL" id="CAMAPC010000012">
    <property type="protein sequence ID" value="CAH9062217.1"/>
    <property type="molecule type" value="Genomic_DNA"/>
</dbReference>
<dbReference type="Proteomes" id="UP001152467">
    <property type="component" value="Unassembled WGS sequence"/>
</dbReference>
<comment type="caution">
    <text evidence="2">The sequence shown here is derived from an EMBL/GenBank/DDBJ whole genome shotgun (WGS) entry which is preliminary data.</text>
</comment>
<dbReference type="RefSeq" id="WP_261593844.1">
    <property type="nucleotide sequence ID" value="NZ_CAMAPC010000012.1"/>
</dbReference>
<gene>
    <name evidence="2" type="ORF">PSECIP111854_02968</name>
    <name evidence="1" type="ORF">PSECIP111951_02589</name>
</gene>
<keyword evidence="3" id="KW-1185">Reference proteome</keyword>
<dbReference type="EMBL" id="CAMAPD010000012">
    <property type="protein sequence ID" value="CAH9061927.1"/>
    <property type="molecule type" value="Genomic_DNA"/>
</dbReference>
<reference evidence="2 4" key="1">
    <citation type="submission" date="2022-07" db="EMBL/GenBank/DDBJ databases">
        <authorList>
            <person name="Criscuolo A."/>
        </authorList>
    </citation>
    <scope>NUCLEOTIDE SEQUENCE</scope>
    <source>
        <strain evidence="4">CIP 111951</strain>
        <strain evidence="2">CIP111854</strain>
        <strain evidence="1">CIP111951</strain>
    </source>
</reference>
<accession>A0A9W4R0W6</accession>
<evidence type="ECO:0000313" key="2">
    <source>
        <dbReference type="EMBL" id="CAH9062217.1"/>
    </source>
</evidence>
<proteinExistence type="predicted"/>
<name>A0A9W4R0W6_9GAMM</name>
<evidence type="ECO:0000313" key="3">
    <source>
        <dbReference type="Proteomes" id="UP001152467"/>
    </source>
</evidence>
<dbReference type="InterPro" id="IPR027417">
    <property type="entry name" value="P-loop_NTPase"/>
</dbReference>
<organism evidence="2 3">
    <name type="scientific">Pseudoalteromonas holothuriae</name>
    <dbReference type="NCBI Taxonomy" id="2963714"/>
    <lineage>
        <taxon>Bacteria</taxon>
        <taxon>Pseudomonadati</taxon>
        <taxon>Pseudomonadota</taxon>
        <taxon>Gammaproteobacteria</taxon>
        <taxon>Alteromonadales</taxon>
        <taxon>Pseudoalteromonadaceae</taxon>
        <taxon>Pseudoalteromonas</taxon>
    </lineage>
</organism>
<dbReference type="AlphaFoldDB" id="A0A9W4R0W6"/>
<dbReference type="SUPFAM" id="SSF52540">
    <property type="entry name" value="P-loop containing nucleoside triphosphate hydrolases"/>
    <property type="match status" value="1"/>
</dbReference>
<evidence type="ECO:0000313" key="1">
    <source>
        <dbReference type="EMBL" id="CAH9061927.1"/>
    </source>
</evidence>